<protein>
    <submittedName>
        <fullName evidence="1">Uncharacterized protein</fullName>
    </submittedName>
</protein>
<evidence type="ECO:0000313" key="2">
    <source>
        <dbReference type="Proteomes" id="UP001055879"/>
    </source>
</evidence>
<name>A0ACB8Z4Y2_ARCLA</name>
<dbReference type="EMBL" id="CM042057">
    <property type="protein sequence ID" value="KAI3692355.1"/>
    <property type="molecule type" value="Genomic_DNA"/>
</dbReference>
<reference evidence="1 2" key="2">
    <citation type="journal article" date="2022" name="Mol. Ecol. Resour.">
        <title>The genomes of chicory, endive, great burdock and yacon provide insights into Asteraceae paleo-polyploidization history and plant inulin production.</title>
        <authorList>
            <person name="Fan W."/>
            <person name="Wang S."/>
            <person name="Wang H."/>
            <person name="Wang A."/>
            <person name="Jiang F."/>
            <person name="Liu H."/>
            <person name="Zhao H."/>
            <person name="Xu D."/>
            <person name="Zhang Y."/>
        </authorList>
    </citation>
    <scope>NUCLEOTIDE SEQUENCE [LARGE SCALE GENOMIC DNA]</scope>
    <source>
        <strain evidence="2">cv. Niubang</strain>
    </source>
</reference>
<proteinExistence type="predicted"/>
<evidence type="ECO:0000313" key="1">
    <source>
        <dbReference type="EMBL" id="KAI3692355.1"/>
    </source>
</evidence>
<keyword evidence="2" id="KW-1185">Reference proteome</keyword>
<sequence>MIKVRSREWVKCTVIVCIMLFLKTEGLEEVGITIIESGVAKGAVCLDGSPPAYQLAKGFGDGVNSWLVHIQGGGWCDTVDDCVYRKTMDNGLGSSKLMPVLNFTGILSNEQEQNPNFYNWNRVIMRYCDGSSFTGDVEEVDSATNLYFRGARVFNVIIEELMSKGMSDAQNALLSGCSAGGLASILHCDKFRGFFPSSTRVKCIADAGYFAHVKDLSGEYRFEKYYNRVVTLHGSTKYLPSGCTSSMAPGLCFYPQFVVPYIKTPIFILNSAYDTWQVYYILSSNEADPQGNFTKCKMDLNECSTSQLQRFKDFRSDFLDSVSTIGNGSSNGMFINTCYTHCQSEFQPAWSGNDASKLDYKTISEGVGDWFYEKSDFRKIDNEHTLPHYC</sequence>
<dbReference type="Proteomes" id="UP001055879">
    <property type="component" value="Linkage Group LG11"/>
</dbReference>
<accession>A0ACB8Z4Y2</accession>
<comment type="caution">
    <text evidence="1">The sequence shown here is derived from an EMBL/GenBank/DDBJ whole genome shotgun (WGS) entry which is preliminary data.</text>
</comment>
<gene>
    <name evidence="1" type="ORF">L6452_32169</name>
</gene>
<reference evidence="2" key="1">
    <citation type="journal article" date="2022" name="Mol. Ecol. Resour.">
        <title>The genomes of chicory, endive, great burdock and yacon provide insights into Asteraceae palaeo-polyploidization history and plant inulin production.</title>
        <authorList>
            <person name="Fan W."/>
            <person name="Wang S."/>
            <person name="Wang H."/>
            <person name="Wang A."/>
            <person name="Jiang F."/>
            <person name="Liu H."/>
            <person name="Zhao H."/>
            <person name="Xu D."/>
            <person name="Zhang Y."/>
        </authorList>
    </citation>
    <scope>NUCLEOTIDE SEQUENCE [LARGE SCALE GENOMIC DNA]</scope>
    <source>
        <strain evidence="2">cv. Niubang</strain>
    </source>
</reference>
<organism evidence="1 2">
    <name type="scientific">Arctium lappa</name>
    <name type="common">Greater burdock</name>
    <name type="synonym">Lappa major</name>
    <dbReference type="NCBI Taxonomy" id="4217"/>
    <lineage>
        <taxon>Eukaryota</taxon>
        <taxon>Viridiplantae</taxon>
        <taxon>Streptophyta</taxon>
        <taxon>Embryophyta</taxon>
        <taxon>Tracheophyta</taxon>
        <taxon>Spermatophyta</taxon>
        <taxon>Magnoliopsida</taxon>
        <taxon>eudicotyledons</taxon>
        <taxon>Gunneridae</taxon>
        <taxon>Pentapetalae</taxon>
        <taxon>asterids</taxon>
        <taxon>campanulids</taxon>
        <taxon>Asterales</taxon>
        <taxon>Asteraceae</taxon>
        <taxon>Carduoideae</taxon>
        <taxon>Cardueae</taxon>
        <taxon>Arctiinae</taxon>
        <taxon>Arctium</taxon>
    </lineage>
</organism>